<name>A0A310S8Z8_9HYME</name>
<organism evidence="3 4">
    <name type="scientific">Eufriesea mexicana</name>
    <dbReference type="NCBI Taxonomy" id="516756"/>
    <lineage>
        <taxon>Eukaryota</taxon>
        <taxon>Metazoa</taxon>
        <taxon>Ecdysozoa</taxon>
        <taxon>Arthropoda</taxon>
        <taxon>Hexapoda</taxon>
        <taxon>Insecta</taxon>
        <taxon>Pterygota</taxon>
        <taxon>Neoptera</taxon>
        <taxon>Endopterygota</taxon>
        <taxon>Hymenoptera</taxon>
        <taxon>Apocrita</taxon>
        <taxon>Aculeata</taxon>
        <taxon>Apoidea</taxon>
        <taxon>Anthophila</taxon>
        <taxon>Apidae</taxon>
        <taxon>Eufriesea</taxon>
    </lineage>
</organism>
<evidence type="ECO:0000313" key="4">
    <source>
        <dbReference type="Proteomes" id="UP000250275"/>
    </source>
</evidence>
<evidence type="ECO:0008006" key="5">
    <source>
        <dbReference type="Google" id="ProtNLM"/>
    </source>
</evidence>
<dbReference type="AlphaFoldDB" id="A0A310S8Z8"/>
<sequence>MQFGILFVTVAVALLQSGYGVYVSIRMPYLNPAGVTYINNIEPQAQLAYSVPGKIEAQHIGYAAAQVPALAAVPYVKHVPTVSHVPVTKIEAQPALLEKQLDVVKPAVSTRKYEVRRPAIQKQFFDIEERVVVRPAGSAVVELDQPTSKTQKGPALIQPLFQQFEAAPTLPSQIASASPSANNDETVVVENPELRNLGIQNQFSNQNQFQNQNQVGATPSFPPQGRTSLNSAPSTEPFVAHDPSPSVVVSPKSSPEEDKQNQNRLIELLTARGNVAEVGFGRNGVSQSVVRDAAQVRGRQPTFIKTARLDHVQVHSSVPVVGKALAPTVAHAAVPVYQKTISPAYEYYH</sequence>
<keyword evidence="4" id="KW-1185">Reference proteome</keyword>
<feature type="chain" id="PRO_5016236796" description="DUF4794 domain-containing protein" evidence="2">
    <location>
        <begin position="21"/>
        <end position="349"/>
    </location>
</feature>
<feature type="compositionally biased region" description="Low complexity" evidence="1">
    <location>
        <begin position="243"/>
        <end position="253"/>
    </location>
</feature>
<dbReference type="EMBL" id="KQ768090">
    <property type="protein sequence ID" value="OAD53198.1"/>
    <property type="molecule type" value="Genomic_DNA"/>
</dbReference>
<gene>
    <name evidence="3" type="ORF">WN48_10616</name>
</gene>
<evidence type="ECO:0000256" key="1">
    <source>
        <dbReference type="SAM" id="MobiDB-lite"/>
    </source>
</evidence>
<proteinExistence type="predicted"/>
<dbReference type="Proteomes" id="UP000250275">
    <property type="component" value="Unassembled WGS sequence"/>
</dbReference>
<reference evidence="3 4" key="1">
    <citation type="submission" date="2015-07" db="EMBL/GenBank/DDBJ databases">
        <title>The genome of Eufriesea mexicana.</title>
        <authorList>
            <person name="Pan H."/>
            <person name="Kapheim K."/>
        </authorList>
    </citation>
    <scope>NUCLEOTIDE SEQUENCE [LARGE SCALE GENOMIC DNA]</scope>
    <source>
        <strain evidence="3">0111107269</strain>
        <tissue evidence="3">Whole body</tissue>
    </source>
</reference>
<evidence type="ECO:0000256" key="2">
    <source>
        <dbReference type="SAM" id="SignalP"/>
    </source>
</evidence>
<feature type="region of interest" description="Disordered" evidence="1">
    <location>
        <begin position="213"/>
        <end position="260"/>
    </location>
</feature>
<feature type="signal peptide" evidence="2">
    <location>
        <begin position="1"/>
        <end position="20"/>
    </location>
</feature>
<dbReference type="OrthoDB" id="6630845at2759"/>
<feature type="compositionally biased region" description="Polar residues" evidence="1">
    <location>
        <begin position="225"/>
        <end position="234"/>
    </location>
</feature>
<evidence type="ECO:0000313" key="3">
    <source>
        <dbReference type="EMBL" id="OAD53198.1"/>
    </source>
</evidence>
<accession>A0A310S8Z8</accession>
<protein>
    <recommendedName>
        <fullName evidence="5">DUF4794 domain-containing protein</fullName>
    </recommendedName>
</protein>
<keyword evidence="2" id="KW-0732">Signal</keyword>